<dbReference type="InterPro" id="IPR011055">
    <property type="entry name" value="Dup_hybrid_motif"/>
</dbReference>
<feature type="domain" description="M23ase beta-sheet core" evidence="3">
    <location>
        <begin position="190"/>
        <end position="284"/>
    </location>
</feature>
<evidence type="ECO:0000259" key="3">
    <source>
        <dbReference type="Pfam" id="PF01551"/>
    </source>
</evidence>
<sequence length="299" mass="33659">MENEFINKGKMKISYQVGMDGVKHSFTLPHYAFILIIVLLAFLLVSTIIMFTMAGSNSHRNKVLKQLETENKELRAKLDFYSATVDSIYKRLNELQIKINENSEDYPTLNFKQGKKADFVFEPALRNQMENLETKLATILMLISEPAQANPALPTGENPADYIPSIYPTFGRISDGWGLRVHPIRNEIEFHYGLDISNEAGTPIYATAAGTVVTTDYETSYGKRIIINHGNGYQTLYGHLYSYMVRSGDQVIKGQIIGLMGSSGISTGPHLHYEVHNNLGKVNPVAYLNRIDEPLYAMR</sequence>
<evidence type="ECO:0000313" key="4">
    <source>
        <dbReference type="EMBL" id="CAO80030.1"/>
    </source>
</evidence>
<dbReference type="PANTHER" id="PTHR21666">
    <property type="entry name" value="PEPTIDASE-RELATED"/>
    <property type="match status" value="1"/>
</dbReference>
<keyword evidence="5" id="KW-1185">Reference proteome</keyword>
<dbReference type="Proteomes" id="UP000002019">
    <property type="component" value="Chromosome"/>
</dbReference>
<protein>
    <submittedName>
        <fullName evidence="4">Peptidase M23B</fullName>
    </submittedName>
</protein>
<reference evidence="4 5" key="1">
    <citation type="journal article" date="2008" name="J. Bacteriol.">
        <title>'Candidatus Cloacamonas acidaminovorans': genome sequence reconstruction provides a first glimpse of a new bacterial division.</title>
        <authorList>
            <person name="Pelletier E."/>
            <person name="Kreimeyer A."/>
            <person name="Bocs S."/>
            <person name="Rouy Z."/>
            <person name="Gyapay G."/>
            <person name="Chouari R."/>
            <person name="Riviere D."/>
            <person name="Ganesan A."/>
            <person name="Daegelen P."/>
            <person name="Sghir A."/>
            <person name="Cohen G.N."/>
            <person name="Medigue C."/>
            <person name="Weissenbach J."/>
            <person name="Le Paslier D."/>
        </authorList>
    </citation>
    <scope>NUCLEOTIDE SEQUENCE [LARGE SCALE GENOMIC DNA]</scope>
    <source>
        <strain evidence="5">Evry</strain>
    </source>
</reference>
<dbReference type="GO" id="GO:0004222">
    <property type="term" value="F:metalloendopeptidase activity"/>
    <property type="evidence" value="ECO:0007669"/>
    <property type="project" value="TreeGrafter"/>
</dbReference>
<keyword evidence="2" id="KW-1133">Transmembrane helix</keyword>
<feature type="coiled-coil region" evidence="1">
    <location>
        <begin position="57"/>
        <end position="84"/>
    </location>
</feature>
<dbReference type="CDD" id="cd12797">
    <property type="entry name" value="M23_peptidase"/>
    <property type="match status" value="1"/>
</dbReference>
<dbReference type="InterPro" id="IPR016047">
    <property type="entry name" value="M23ase_b-sheet_dom"/>
</dbReference>
<gene>
    <name evidence="4" type="ordered locus">CLOAM0119</name>
</gene>
<dbReference type="EMBL" id="CU466930">
    <property type="protein sequence ID" value="CAO80030.1"/>
    <property type="molecule type" value="Genomic_DNA"/>
</dbReference>
<dbReference type="Pfam" id="PF01551">
    <property type="entry name" value="Peptidase_M23"/>
    <property type="match status" value="1"/>
</dbReference>
<proteinExistence type="predicted"/>
<evidence type="ECO:0000256" key="2">
    <source>
        <dbReference type="SAM" id="Phobius"/>
    </source>
</evidence>
<dbReference type="RefSeq" id="WP_015423891.1">
    <property type="nucleotide sequence ID" value="NC_020449.1"/>
</dbReference>
<dbReference type="SUPFAM" id="SSF51261">
    <property type="entry name" value="Duplicated hybrid motif"/>
    <property type="match status" value="1"/>
</dbReference>
<keyword evidence="1" id="KW-0175">Coiled coil</keyword>
<dbReference type="eggNOG" id="COG0739">
    <property type="taxonomic scope" value="Bacteria"/>
</dbReference>
<name>B0VIX0_CLOAI</name>
<dbReference type="PANTHER" id="PTHR21666:SF286">
    <property type="entry name" value="LIPOPROTEIN NLPD"/>
    <property type="match status" value="1"/>
</dbReference>
<feature type="transmembrane region" description="Helical" evidence="2">
    <location>
        <begin position="31"/>
        <end position="55"/>
    </location>
</feature>
<dbReference type="HOGENOM" id="CLU_029425_2_4_0"/>
<evidence type="ECO:0000313" key="5">
    <source>
        <dbReference type="Proteomes" id="UP000002019"/>
    </source>
</evidence>
<dbReference type="AlphaFoldDB" id="B0VIX0"/>
<dbReference type="OrthoDB" id="9810477at2"/>
<keyword evidence="2" id="KW-0472">Membrane</keyword>
<dbReference type="KEGG" id="caci:CLOAM0119"/>
<dbReference type="STRING" id="459349.CLOAM0119"/>
<accession>B0VIX0</accession>
<evidence type="ECO:0000256" key="1">
    <source>
        <dbReference type="SAM" id="Coils"/>
    </source>
</evidence>
<keyword evidence="2" id="KW-0812">Transmembrane</keyword>
<dbReference type="InterPro" id="IPR050570">
    <property type="entry name" value="Cell_wall_metabolism_enzyme"/>
</dbReference>
<organism evidence="4 5">
    <name type="scientific">Cloacimonas acidaminovorans (strain Evry)</name>
    <dbReference type="NCBI Taxonomy" id="459349"/>
    <lineage>
        <taxon>Bacteria</taxon>
        <taxon>Pseudomonadati</taxon>
        <taxon>Candidatus Cloacimonadota</taxon>
        <taxon>Candidatus Cloacimonadia</taxon>
        <taxon>Candidatus Cloacimonadales</taxon>
        <taxon>Candidatus Cloacimonadaceae</taxon>
        <taxon>Candidatus Cloacimonas</taxon>
    </lineage>
</organism>
<dbReference type="Gene3D" id="2.70.70.10">
    <property type="entry name" value="Glucose Permease (Domain IIA)"/>
    <property type="match status" value="1"/>
</dbReference>